<feature type="region of interest" description="Disordered" evidence="1">
    <location>
        <begin position="1183"/>
        <end position="1224"/>
    </location>
</feature>
<feature type="compositionally biased region" description="Acidic residues" evidence="1">
    <location>
        <begin position="1"/>
        <end position="33"/>
    </location>
</feature>
<organism evidence="4 5">
    <name type="scientific">Plasmodium falciparum Tanzania</name>
    <name type="common">2000708</name>
    <dbReference type="NCBI Taxonomy" id="1036725"/>
    <lineage>
        <taxon>Eukaryota</taxon>
        <taxon>Sar</taxon>
        <taxon>Alveolata</taxon>
        <taxon>Apicomplexa</taxon>
        <taxon>Aconoidasida</taxon>
        <taxon>Haemosporida</taxon>
        <taxon>Plasmodiidae</taxon>
        <taxon>Plasmodium</taxon>
        <taxon>Plasmodium (Laverania)</taxon>
    </lineage>
</organism>
<reference evidence="4 5" key="1">
    <citation type="submission" date="2013-02" db="EMBL/GenBank/DDBJ databases">
        <title>The Genome Annotation of Plasmodium falciparum Tanzania (2000708).</title>
        <authorList>
            <consortium name="The Broad Institute Genome Sequencing Platform"/>
            <consortium name="The Broad Institute Genome Sequencing Center for Infectious Disease"/>
            <person name="Neafsey D."/>
            <person name="Hoffman S."/>
            <person name="Volkman S."/>
            <person name="Rosenthal P."/>
            <person name="Walker B."/>
            <person name="Young S.K."/>
            <person name="Zeng Q."/>
            <person name="Gargeya S."/>
            <person name="Fitzgerald M."/>
            <person name="Haas B."/>
            <person name="Abouelleil A."/>
            <person name="Allen A.W."/>
            <person name="Alvarado L."/>
            <person name="Arachchi H.M."/>
            <person name="Berlin A.M."/>
            <person name="Chapman S.B."/>
            <person name="Gainer-Dewar J."/>
            <person name="Goldberg J."/>
            <person name="Griggs A."/>
            <person name="Gujja S."/>
            <person name="Hansen M."/>
            <person name="Howarth C."/>
            <person name="Imamovic A."/>
            <person name="Ireland A."/>
            <person name="Larimer J."/>
            <person name="McCowan C."/>
            <person name="Murphy C."/>
            <person name="Pearson M."/>
            <person name="Poon T.W."/>
            <person name="Priest M."/>
            <person name="Roberts A."/>
            <person name="Saif S."/>
            <person name="Shea T."/>
            <person name="Sisk P."/>
            <person name="Sykes S."/>
            <person name="Wortman J."/>
            <person name="Nusbaum C."/>
            <person name="Birren B."/>
        </authorList>
    </citation>
    <scope>NUCLEOTIDE SEQUENCE [LARGE SCALE GENOMIC DNA]</scope>
    <source>
        <strain evidence="5">Tanzania (2000708)</strain>
    </source>
</reference>
<dbReference type="InterPro" id="IPR054595">
    <property type="entry name" value="DBL_C"/>
</dbReference>
<gene>
    <name evidence="4" type="ORF">PFTANZ_06135</name>
</gene>
<evidence type="ECO:0000313" key="4">
    <source>
        <dbReference type="EMBL" id="ETW33146.1"/>
    </source>
</evidence>
<dbReference type="SUPFAM" id="SSF140924">
    <property type="entry name" value="Duffy binding domain-like"/>
    <property type="match status" value="3"/>
</dbReference>
<proteinExistence type="predicted"/>
<dbReference type="InterPro" id="IPR042202">
    <property type="entry name" value="Duffy-ag-bd_sf"/>
</dbReference>
<evidence type="ECO:0000259" key="3">
    <source>
        <dbReference type="Pfam" id="PF22672"/>
    </source>
</evidence>
<feature type="compositionally biased region" description="Pro residues" evidence="1">
    <location>
        <begin position="1206"/>
        <end position="1218"/>
    </location>
</feature>
<dbReference type="Proteomes" id="UP000030708">
    <property type="component" value="Unassembled WGS sequence"/>
</dbReference>
<accession>A0A024VYZ9</accession>
<feature type="domain" description="Duffy-binding-like" evidence="3">
    <location>
        <begin position="716"/>
        <end position="844"/>
    </location>
</feature>
<feature type="compositionally biased region" description="Low complexity" evidence="1">
    <location>
        <begin position="397"/>
        <end position="406"/>
    </location>
</feature>
<evidence type="ECO:0000313" key="5">
    <source>
        <dbReference type="Proteomes" id="UP000030708"/>
    </source>
</evidence>
<evidence type="ECO:0000259" key="2">
    <source>
        <dbReference type="Pfam" id="PF05424"/>
    </source>
</evidence>
<dbReference type="EMBL" id="KI926852">
    <property type="protein sequence ID" value="ETW33146.1"/>
    <property type="molecule type" value="Genomic_DNA"/>
</dbReference>
<dbReference type="Gene3D" id="1.20.1310.20">
    <property type="entry name" value="Duffy-antigen binding domain"/>
    <property type="match status" value="3"/>
</dbReference>
<feature type="domain" description="Duffy-antigen binding" evidence="2">
    <location>
        <begin position="918"/>
        <end position="1039"/>
    </location>
</feature>
<protein>
    <recommendedName>
        <fullName evidence="6">Duffy-binding-like domain-containing protein</fullName>
    </recommendedName>
</protein>
<dbReference type="Gene3D" id="1.20.58.830">
    <property type="match status" value="3"/>
</dbReference>
<dbReference type="GO" id="GO:0046789">
    <property type="term" value="F:host cell surface receptor binding"/>
    <property type="evidence" value="ECO:0007669"/>
    <property type="project" value="InterPro"/>
</dbReference>
<dbReference type="OrthoDB" id="379252at2759"/>
<reference evidence="4 5" key="2">
    <citation type="submission" date="2013-02" db="EMBL/GenBank/DDBJ databases">
        <title>The Genome Sequence of Plasmodium falciparum Tanzania (2000708).</title>
        <authorList>
            <consortium name="The Broad Institute Genome Sequencing Platform"/>
            <consortium name="The Broad Institute Genome Sequencing Center for Infectious Disease"/>
            <person name="Neafsey D."/>
            <person name="Cheeseman I."/>
            <person name="Volkman S."/>
            <person name="Adams J."/>
            <person name="Walker B."/>
            <person name="Young S.K."/>
            <person name="Zeng Q."/>
            <person name="Gargeya S."/>
            <person name="Fitzgerald M."/>
            <person name="Haas B."/>
            <person name="Abouelleil A."/>
            <person name="Alvarado L."/>
            <person name="Arachchi H.M."/>
            <person name="Berlin A.M."/>
            <person name="Chapman S.B."/>
            <person name="Dewar J."/>
            <person name="Goldberg J."/>
            <person name="Griggs A."/>
            <person name="Gujja S."/>
            <person name="Hansen M."/>
            <person name="Howarth C."/>
            <person name="Imamovic A."/>
            <person name="Larimer J."/>
            <person name="McCowan C."/>
            <person name="Murphy C."/>
            <person name="Neiman D."/>
            <person name="Pearson M."/>
            <person name="Priest M."/>
            <person name="Roberts A."/>
            <person name="Saif S."/>
            <person name="Shea T."/>
            <person name="Sisk P."/>
            <person name="Sykes S."/>
            <person name="Wortman J."/>
            <person name="Nusbaum C."/>
            <person name="Birren B."/>
        </authorList>
    </citation>
    <scope>NUCLEOTIDE SEQUENCE [LARGE SCALE GENOMIC DNA]</scope>
    <source>
        <strain evidence="5">Tanzania (2000708)</strain>
    </source>
</reference>
<dbReference type="AlphaFoldDB" id="A0A024VYZ9"/>
<feature type="domain" description="Duffy-antigen binding" evidence="2">
    <location>
        <begin position="92"/>
        <end position="233"/>
    </location>
</feature>
<name>A0A024VYZ9_PLAFA</name>
<feature type="non-terminal residue" evidence="4">
    <location>
        <position position="1"/>
    </location>
</feature>
<dbReference type="Pfam" id="PF22672">
    <property type="entry name" value="DBL_C"/>
    <property type="match status" value="1"/>
</dbReference>
<feature type="region of interest" description="Disordered" evidence="1">
    <location>
        <begin position="1"/>
        <end position="49"/>
    </location>
</feature>
<feature type="compositionally biased region" description="Basic and acidic residues" evidence="1">
    <location>
        <begin position="1183"/>
        <end position="1205"/>
    </location>
</feature>
<dbReference type="InterPro" id="IPR008602">
    <property type="entry name" value="Duffy-antigen-binding"/>
</dbReference>
<feature type="region of interest" description="Disordered" evidence="1">
    <location>
        <begin position="397"/>
        <end position="419"/>
    </location>
</feature>
<dbReference type="FunFam" id="1.20.58.830:FF:000017">
    <property type="entry name" value="Erythrocyte membrane protein 1, PfEMP1"/>
    <property type="match status" value="1"/>
</dbReference>
<sequence length="1249" mass="145199">DGENEDEDHSGSDSDESGEEDDEDDDEVQEEEATQPKEPAPTAPKKKEVDVCEKVKGLLEGKDGETTINGCNKKEDKDWTCKDADVETTNTGACMPPRRQSLCLHDLTVESDTNDKDKLKDAFIRCVAKEIHFLWHKYKKHKIQDDKLKTGTIPEDFKRQMFYTFGDYRDLCVGTDISKLNTHTQAVKTNIDRIFPPTEPTNDTIRKEFWEKNAESIWQGMLCALSYNSNDKKMDPNVQKALTGPTSKYQYNIVTFSGNNSPTLEKFAQTPQFLRWFIEWSDEFCRTRGVKIKDLEEGCKRYECNISDEDTKKKCEKECKVYEQFIKQWKPQYEQQSKKFTKDKEKTEYNGDPDVKNSTHAYEYLSKKLKPICQSGTTTDKCDYTCMENASKQPQTSACSQEQQQQGNTSPTPNHFPEAFDCPPKEIGDKCNCPKLPEPKYCVDKTAYDIRKDAETKVKNMDKSMKGKGNDFNSECNKVQKNDAANGENSCNFDKKYKKSLDNINETCKGKGVDRLKIGQKWNSKYIRSIGKYLYIPPRRQHMCINNLNEIGRYFDINNLLKTIQQAAKNEGDDIIKKLSTQYPRNKDVICKAMKYSFADLGDIIRGTDIYTHITDIEIKLKPVFETIYKNWKSSNSNNNKDKYTNVQTFRSAWWDTNRKEIWKAMTCNAPYDAKIYITKEGGYISPLTSTKNHCGHNDDPPDYDYIPQPLRWISEWGESYCLAQRDFLETMKICENCKKKNDNTDCEQTKYGACRDCKKKCEEYRQFVENWKTQFETQDKAYKEIYRNATSNGGKGEEIDENTKNFVKELEKNCKTDQKTSVDSADKYLENGGVCRRFKFVKTNTHIKNYAFHHTPPSYEEHCQCAKNFDPLDECPVDNNECKKYIKYVCPKKKFNNELEAWTHRVIRRNPKNYEDVIVPARTRQLCLQNVTRNLIRIKNEKEFKEQLLISAASEAKLLSEQYHTERDKAFQAIKYSFADIGNIIKGDDIIGNVISVQLHKLINGNKKINTSTLWWEANKEKIWNVMMCHYNGSDKKKDRCPSHGDIDEEDQFLRWMTEWATYFCNEKKKEVQEEINRCREQFTQNKYSSVDEIKKGSCYKVLHKYNHWLHNRNNEWKNLEKKYEADYKENSSSTSMPQNAQKYIDEKCNDCKCNFDEIIEKYDKSGNGISIIHSFIKEHHPEKRCDQETSVNEDIKAPEKDPSSDPPSIGPQPPSLPEYDSTNDILKTTIPVGIALALGSIAFLFMK</sequence>
<feature type="domain" description="Duffy-antigen binding" evidence="2">
    <location>
        <begin position="535"/>
        <end position="712"/>
    </location>
</feature>
<evidence type="ECO:0008006" key="6">
    <source>
        <dbReference type="Google" id="ProtNLM"/>
    </source>
</evidence>
<feature type="non-terminal residue" evidence="4">
    <location>
        <position position="1249"/>
    </location>
</feature>
<evidence type="ECO:0000256" key="1">
    <source>
        <dbReference type="SAM" id="MobiDB-lite"/>
    </source>
</evidence>
<dbReference type="FunFam" id="1.20.58.830:FF:000029">
    <property type="entry name" value="Erythrocyte membrane protein 1, PfEMP1"/>
    <property type="match status" value="1"/>
</dbReference>
<dbReference type="Pfam" id="PF05424">
    <property type="entry name" value="Duffy_binding"/>
    <property type="match status" value="3"/>
</dbReference>
<dbReference type="GO" id="GO:0016020">
    <property type="term" value="C:membrane"/>
    <property type="evidence" value="ECO:0007669"/>
    <property type="project" value="InterPro"/>
</dbReference>